<name>A0A1B6F5S6_9HEMI</name>
<evidence type="ECO:0000256" key="1">
    <source>
        <dbReference type="SAM" id="MobiDB-lite"/>
    </source>
</evidence>
<accession>A0A1B6F5S6</accession>
<dbReference type="AlphaFoldDB" id="A0A1B6F5S6"/>
<sequence length="117" mass="13671">MWMAMSHLSAEWTKLGRTPKFDRIQLRKYWTMDDKTVNITETTTVATTTITVTSQPPTVRPIVWFDKTYIPEFKKYMIRPFFKNYISGGSLEKKDQHVDGYEPPFGRVDKTGTNTQV</sequence>
<organism evidence="2">
    <name type="scientific">Cuerna arida</name>
    <dbReference type="NCBI Taxonomy" id="1464854"/>
    <lineage>
        <taxon>Eukaryota</taxon>
        <taxon>Metazoa</taxon>
        <taxon>Ecdysozoa</taxon>
        <taxon>Arthropoda</taxon>
        <taxon>Hexapoda</taxon>
        <taxon>Insecta</taxon>
        <taxon>Pterygota</taxon>
        <taxon>Neoptera</taxon>
        <taxon>Paraneoptera</taxon>
        <taxon>Hemiptera</taxon>
        <taxon>Auchenorrhyncha</taxon>
        <taxon>Membracoidea</taxon>
        <taxon>Cicadellidae</taxon>
        <taxon>Cicadellinae</taxon>
        <taxon>Proconiini</taxon>
        <taxon>Cuerna</taxon>
    </lineage>
</organism>
<gene>
    <name evidence="2" type="ORF">g.46579</name>
</gene>
<feature type="region of interest" description="Disordered" evidence="1">
    <location>
        <begin position="97"/>
        <end position="117"/>
    </location>
</feature>
<protein>
    <submittedName>
        <fullName evidence="2">Uncharacterized protein</fullName>
    </submittedName>
</protein>
<reference evidence="2" key="1">
    <citation type="submission" date="2015-11" db="EMBL/GenBank/DDBJ databases">
        <title>De novo transcriptome assembly of four potential Pierce s Disease insect vectors from Arizona vineyards.</title>
        <authorList>
            <person name="Tassone E.E."/>
        </authorList>
    </citation>
    <scope>NUCLEOTIDE SEQUENCE</scope>
</reference>
<evidence type="ECO:0000313" key="2">
    <source>
        <dbReference type="EMBL" id="JAS45525.1"/>
    </source>
</evidence>
<dbReference type="EMBL" id="GECZ01024244">
    <property type="protein sequence ID" value="JAS45525.1"/>
    <property type="molecule type" value="Transcribed_RNA"/>
</dbReference>
<proteinExistence type="predicted"/>